<sequence length="36" mass="3916">MLPTIKLKVPATNDLVGKFCELTGSNASDMCNFPQM</sequence>
<dbReference type="Proteomes" id="UP000310719">
    <property type="component" value="Chromosome"/>
</dbReference>
<evidence type="ECO:0000313" key="1">
    <source>
        <dbReference type="EMBL" id="VTP66258.1"/>
    </source>
</evidence>
<dbReference type="EMBL" id="LR590464">
    <property type="protein sequence ID" value="VTP66258.1"/>
    <property type="molecule type" value="Genomic_DNA"/>
</dbReference>
<accession>A0A4U9HPG8</accession>
<name>A0A4U9HPG8_9ENTR</name>
<dbReference type="AlphaFoldDB" id="A0A4U9HPG8"/>
<gene>
    <name evidence="1" type="ORF">NCTC13032_02440</name>
</gene>
<reference evidence="1 2" key="1">
    <citation type="submission" date="2019-05" db="EMBL/GenBank/DDBJ databases">
        <authorList>
            <consortium name="Pathogen Informatics"/>
        </authorList>
    </citation>
    <scope>NUCLEOTIDE SEQUENCE [LARGE SCALE GENOMIC DNA]</scope>
    <source>
        <strain evidence="1 2">NCTC13032</strain>
    </source>
</reference>
<evidence type="ECO:0000313" key="2">
    <source>
        <dbReference type="Proteomes" id="UP000310719"/>
    </source>
</evidence>
<organism evidence="1 2">
    <name type="scientific">Leclercia adecarboxylata</name>
    <dbReference type="NCBI Taxonomy" id="83655"/>
    <lineage>
        <taxon>Bacteria</taxon>
        <taxon>Pseudomonadati</taxon>
        <taxon>Pseudomonadota</taxon>
        <taxon>Gammaproteobacteria</taxon>
        <taxon>Enterobacterales</taxon>
        <taxon>Enterobacteriaceae</taxon>
        <taxon>Leclercia</taxon>
    </lineage>
</organism>
<protein>
    <submittedName>
        <fullName evidence="1">Uncharacterized protein</fullName>
    </submittedName>
</protein>
<proteinExistence type="predicted"/>